<protein>
    <recommendedName>
        <fullName evidence="3">23S rRNA (Uracil1939-C5)-methyltransferase</fullName>
    </recommendedName>
</protein>
<accession>A0A3N1XLE1</accession>
<evidence type="ECO:0000313" key="1">
    <source>
        <dbReference type="EMBL" id="ROR25882.1"/>
    </source>
</evidence>
<gene>
    <name evidence="1" type="ORF">EDD66_10992</name>
</gene>
<organism evidence="1 2">
    <name type="scientific">Mobilisporobacter senegalensis</name>
    <dbReference type="NCBI Taxonomy" id="1329262"/>
    <lineage>
        <taxon>Bacteria</taxon>
        <taxon>Bacillati</taxon>
        <taxon>Bacillota</taxon>
        <taxon>Clostridia</taxon>
        <taxon>Lachnospirales</taxon>
        <taxon>Lachnospiraceae</taxon>
        <taxon>Mobilisporobacter</taxon>
    </lineage>
</organism>
<comment type="caution">
    <text evidence="1">The sequence shown here is derived from an EMBL/GenBank/DDBJ whole genome shotgun (WGS) entry which is preliminary data.</text>
</comment>
<dbReference type="EMBL" id="RJVG01000009">
    <property type="protein sequence ID" value="ROR25882.1"/>
    <property type="molecule type" value="Genomic_DNA"/>
</dbReference>
<proteinExistence type="predicted"/>
<dbReference type="AlphaFoldDB" id="A0A3N1XLE1"/>
<evidence type="ECO:0008006" key="3">
    <source>
        <dbReference type="Google" id="ProtNLM"/>
    </source>
</evidence>
<name>A0A3N1XLE1_9FIRM</name>
<reference evidence="1 2" key="1">
    <citation type="submission" date="2018-11" db="EMBL/GenBank/DDBJ databases">
        <title>Genomic Encyclopedia of Type Strains, Phase IV (KMG-IV): sequencing the most valuable type-strain genomes for metagenomic binning, comparative biology and taxonomic classification.</title>
        <authorList>
            <person name="Goeker M."/>
        </authorList>
    </citation>
    <scope>NUCLEOTIDE SEQUENCE [LARGE SCALE GENOMIC DNA]</scope>
    <source>
        <strain evidence="1 2">DSM 26537</strain>
    </source>
</reference>
<dbReference type="Proteomes" id="UP000273083">
    <property type="component" value="Unassembled WGS sequence"/>
</dbReference>
<sequence>MDLDELDVTSAETKATYAEIKDYVLKEHGLKVSNLYISQVKRKCGLEVGENFNLAKSEDAKQPNCPEEKEKAILEALEHFGMVS</sequence>
<keyword evidence="2" id="KW-1185">Reference proteome</keyword>
<evidence type="ECO:0000313" key="2">
    <source>
        <dbReference type="Proteomes" id="UP000273083"/>
    </source>
</evidence>